<dbReference type="RefSeq" id="WP_169796675.1">
    <property type="nucleotide sequence ID" value="NZ_CP012159.1"/>
</dbReference>
<organism evidence="2 3">
    <name type="scientific">Chondromyces crocatus</name>
    <dbReference type="NCBI Taxonomy" id="52"/>
    <lineage>
        <taxon>Bacteria</taxon>
        <taxon>Pseudomonadati</taxon>
        <taxon>Myxococcota</taxon>
        <taxon>Polyangia</taxon>
        <taxon>Polyangiales</taxon>
        <taxon>Polyangiaceae</taxon>
        <taxon>Chondromyces</taxon>
    </lineage>
</organism>
<dbReference type="InterPro" id="IPR036736">
    <property type="entry name" value="ACP-like_sf"/>
</dbReference>
<dbReference type="AlphaFoldDB" id="A0A0K1EKH1"/>
<dbReference type="GO" id="GO:0044550">
    <property type="term" value="P:secondary metabolite biosynthetic process"/>
    <property type="evidence" value="ECO:0007669"/>
    <property type="project" value="TreeGrafter"/>
</dbReference>
<name>A0A0K1EKH1_CHOCO</name>
<dbReference type="Gene3D" id="3.40.50.12780">
    <property type="entry name" value="N-terminal domain of ligase-like"/>
    <property type="match status" value="1"/>
</dbReference>
<keyword evidence="3" id="KW-1185">Reference proteome</keyword>
<dbReference type="InterPro" id="IPR045851">
    <property type="entry name" value="AMP-bd_C_sf"/>
</dbReference>
<dbReference type="GO" id="GO:0005737">
    <property type="term" value="C:cytoplasm"/>
    <property type="evidence" value="ECO:0007669"/>
    <property type="project" value="TreeGrafter"/>
</dbReference>
<dbReference type="Pfam" id="PF13193">
    <property type="entry name" value="AMP-binding_C"/>
    <property type="match status" value="1"/>
</dbReference>
<gene>
    <name evidence="2" type="ORF">CMC5_055700</name>
</gene>
<dbReference type="Pfam" id="PF18563">
    <property type="entry name" value="TubC_N"/>
    <property type="match status" value="1"/>
</dbReference>
<dbReference type="InterPro" id="IPR029058">
    <property type="entry name" value="AB_hydrolase_fold"/>
</dbReference>
<dbReference type="Gene3D" id="3.30.559.10">
    <property type="entry name" value="Chloramphenicol acetyltransferase-like domain"/>
    <property type="match status" value="1"/>
</dbReference>
<dbReference type="KEGG" id="ccro:CMC5_055700"/>
<dbReference type="PANTHER" id="PTHR45527">
    <property type="entry name" value="NONRIBOSOMAL PEPTIDE SYNTHETASE"/>
    <property type="match status" value="1"/>
</dbReference>
<dbReference type="PROSITE" id="PS00455">
    <property type="entry name" value="AMP_BINDING"/>
    <property type="match status" value="1"/>
</dbReference>
<dbReference type="PATRIC" id="fig|52.7.peg.6136"/>
<dbReference type="InterPro" id="IPR025110">
    <property type="entry name" value="AMP-bd_C"/>
</dbReference>
<dbReference type="PANTHER" id="PTHR45527:SF1">
    <property type="entry name" value="FATTY ACID SYNTHASE"/>
    <property type="match status" value="1"/>
</dbReference>
<dbReference type="EMBL" id="CP012159">
    <property type="protein sequence ID" value="AKT41370.1"/>
    <property type="molecule type" value="Genomic_DNA"/>
</dbReference>
<dbReference type="PROSITE" id="PS50075">
    <property type="entry name" value="CARRIER"/>
    <property type="match status" value="1"/>
</dbReference>
<dbReference type="InterPro" id="IPR001242">
    <property type="entry name" value="Condensation_dom"/>
</dbReference>
<dbReference type="Gene3D" id="3.40.50.1820">
    <property type="entry name" value="alpha/beta hydrolase"/>
    <property type="match status" value="1"/>
</dbReference>
<dbReference type="GO" id="GO:0031177">
    <property type="term" value="F:phosphopantetheine binding"/>
    <property type="evidence" value="ECO:0007669"/>
    <property type="project" value="TreeGrafter"/>
</dbReference>
<reference evidence="2 3" key="1">
    <citation type="submission" date="2015-07" db="EMBL/GenBank/DDBJ databases">
        <title>Genome analysis of myxobacterium Chondromyces crocatus Cm c5 reveals a high potential for natural compound synthesis and the genetic basis for the loss of fruiting body formation.</title>
        <authorList>
            <person name="Zaburannyi N."/>
            <person name="Bunk B."/>
            <person name="Maier J."/>
            <person name="Overmann J."/>
            <person name="Mueller R."/>
        </authorList>
    </citation>
    <scope>NUCLEOTIDE SEQUENCE [LARGE SCALE GENOMIC DNA]</scope>
    <source>
        <strain evidence="2 3">Cm c5</strain>
    </source>
</reference>
<proteinExistence type="predicted"/>
<dbReference type="SUPFAM" id="SSF56801">
    <property type="entry name" value="Acetyl-CoA synthetase-like"/>
    <property type="match status" value="1"/>
</dbReference>
<dbReference type="InterPro" id="IPR009081">
    <property type="entry name" value="PP-bd_ACP"/>
</dbReference>
<dbReference type="InterPro" id="IPR042099">
    <property type="entry name" value="ANL_N_sf"/>
</dbReference>
<dbReference type="Proteomes" id="UP000067626">
    <property type="component" value="Chromosome"/>
</dbReference>
<dbReference type="InterPro" id="IPR023213">
    <property type="entry name" value="CAT-like_dom_sf"/>
</dbReference>
<evidence type="ECO:0000313" key="2">
    <source>
        <dbReference type="EMBL" id="AKT41370.1"/>
    </source>
</evidence>
<evidence type="ECO:0000313" key="3">
    <source>
        <dbReference type="Proteomes" id="UP000067626"/>
    </source>
</evidence>
<dbReference type="Pfam" id="PF00668">
    <property type="entry name" value="Condensation"/>
    <property type="match status" value="1"/>
</dbReference>
<sequence length="1119" mass="122489">MNALGAFAELVRRGAQITADGDRLRYRTAKGVLGDADLRMLKEHKPEILRFLAGRKAVRLSSVQERLWFLSRLDPSGVGYSFAFTYRIRGPLDVQRFGEALQVMLRRHPALGAVFVEIEGTPLQLLGAPPAVETPCIDCRDESLEVATARIRNLLAAPFDLARGPLLRSCLARISPEEHLWTLTMHHLVADGRTFGILVRDLSLALATPALDVPPSDAPRLDYADFVEWERLRADSPERDENLDYWVRQLGGTPDLDLPLDHPRPPVRTHRGGQATIQLPNALLTGLEAFARSEEATRFSVLLAVSFALLRGYSRQEDFAVGSPHANRADAGFEDTAGCFVSTLVLRADLSGDPSFRDLVRRISEMCIDAWDHQDASYERLVSRLAPARDTSRNALFQVFFALQNVFEPLEIPGASAEMLLLDTGLVQFDVELHFFLGGAGKPTGILLYNRDLFEDRTMRLMAERWTRLAEALLEQPDQPLGKISFLSADERQRALDAFGDTRAEYPRATRVEDLFAEQVRRTPDRIAAICAGERVTYAALEARVEALAGAILSLREPGSTLGILLDRSVDMLASLLAIPRAGAAFLPIDPALPPERIAFMLEDSGVQTVLTRSEHLAALPRGVGWVLVDALPASPGADPSASGARSPSAADAAYLLYTSGSTGKPKGVLVSHRSLVNLLHAMAHLPGIAPDDVLCAVTSLSFDIALLELLLPLVRGATVVIAQQHEASDPIALAALLETTGITVMQATPSSWSMLLDAGWTGRPTLRALCGGEPLSRALADRLLDACAEVWNLYGPTETTIWSTRWRVTRGGPVSLGIPIENTRLYLLDMRGALCPPGLPGELWIAGDGLSRGYLNRAGETARRFQDLHDLVGHPEPAYRTGDLVRMLPDGSLVYLGRTDHQLKVRGHRIEPEEIEHTLRAHPGVREAVATQTATGALVAHVLAQGSPRISEPTLREHAARSLPGYMVPQRCLIHDRFPRTPSGKIDRKALSLIPLSPTIQAPPLREPPLDDIEASVADLFTEVLGVTEVGRWDNFFELGGHSLVAARVLYGLQQRHSVQIGLHELFQRATVSGLATRVKELVQRRTNDDFVIGEALARLESMSEEEAAQLFAQLVGQ</sequence>
<dbReference type="SUPFAM" id="SSF52777">
    <property type="entry name" value="CoA-dependent acyltransferases"/>
    <property type="match status" value="2"/>
</dbReference>
<accession>A0A0K1EKH1</accession>
<dbReference type="Pfam" id="PF00501">
    <property type="entry name" value="AMP-binding"/>
    <property type="match status" value="1"/>
</dbReference>
<dbReference type="GO" id="GO:0043041">
    <property type="term" value="P:amino acid activation for nonribosomal peptide biosynthetic process"/>
    <property type="evidence" value="ECO:0007669"/>
    <property type="project" value="TreeGrafter"/>
</dbReference>
<dbReference type="STRING" id="52.CMC5_055700"/>
<dbReference type="InterPro" id="IPR041464">
    <property type="entry name" value="TubC_N"/>
</dbReference>
<dbReference type="Gene3D" id="3.30.559.30">
    <property type="entry name" value="Nonribosomal peptide synthetase, condensation domain"/>
    <property type="match status" value="1"/>
</dbReference>
<dbReference type="InterPro" id="IPR044894">
    <property type="entry name" value="TubC_N_sf"/>
</dbReference>
<dbReference type="InterPro" id="IPR000873">
    <property type="entry name" value="AMP-dep_synth/lig_dom"/>
</dbReference>
<feature type="domain" description="Carrier" evidence="1">
    <location>
        <begin position="1009"/>
        <end position="1084"/>
    </location>
</feature>
<dbReference type="InterPro" id="IPR020845">
    <property type="entry name" value="AMP-binding_CS"/>
</dbReference>
<dbReference type="Gene3D" id="3.30.300.30">
    <property type="match status" value="1"/>
</dbReference>
<dbReference type="SUPFAM" id="SSF47336">
    <property type="entry name" value="ACP-like"/>
    <property type="match status" value="1"/>
</dbReference>
<evidence type="ECO:0000259" key="1">
    <source>
        <dbReference type="PROSITE" id="PS50075"/>
    </source>
</evidence>
<dbReference type="Gene3D" id="1.10.10.1830">
    <property type="entry name" value="Non-ribosomal peptide synthase, adenylation domain"/>
    <property type="match status" value="1"/>
</dbReference>
<dbReference type="Pfam" id="PF00550">
    <property type="entry name" value="PP-binding"/>
    <property type="match status" value="1"/>
</dbReference>
<dbReference type="NCBIfam" id="TIGR01733">
    <property type="entry name" value="AA-adenyl-dom"/>
    <property type="match status" value="1"/>
</dbReference>
<dbReference type="InterPro" id="IPR010071">
    <property type="entry name" value="AA_adenyl_dom"/>
</dbReference>
<dbReference type="GO" id="GO:0003824">
    <property type="term" value="F:catalytic activity"/>
    <property type="evidence" value="ECO:0007669"/>
    <property type="project" value="InterPro"/>
</dbReference>
<dbReference type="CDD" id="cd19531">
    <property type="entry name" value="LCL_NRPS-like"/>
    <property type="match status" value="1"/>
</dbReference>
<protein>
    <recommendedName>
        <fullName evidence="1">Carrier domain-containing protein</fullName>
    </recommendedName>
</protein>